<dbReference type="Proteomes" id="UP000260721">
    <property type="component" value="Unassembled WGS sequence"/>
</dbReference>
<dbReference type="InterPro" id="IPR049222">
    <property type="entry name" value="DUF6870"/>
</dbReference>
<name>A0A3E3E8S8_9FIRM</name>
<evidence type="ECO:0000313" key="2">
    <source>
        <dbReference type="EMBL" id="RGD78379.1"/>
    </source>
</evidence>
<dbReference type="EMBL" id="QUSK01000001">
    <property type="protein sequence ID" value="RGD78379.1"/>
    <property type="molecule type" value="Genomic_DNA"/>
</dbReference>
<feature type="domain" description="DUF6870" evidence="1">
    <location>
        <begin position="6"/>
        <end position="75"/>
    </location>
</feature>
<evidence type="ECO:0000259" key="1">
    <source>
        <dbReference type="Pfam" id="PF21757"/>
    </source>
</evidence>
<gene>
    <name evidence="2" type="ORF">DXC78_00670</name>
</gene>
<dbReference type="RefSeq" id="WP_117445236.1">
    <property type="nucleotide sequence ID" value="NZ_QUSK01000001.1"/>
</dbReference>
<dbReference type="Pfam" id="PF21757">
    <property type="entry name" value="DUF6870"/>
    <property type="match status" value="1"/>
</dbReference>
<reference evidence="2 3" key="1">
    <citation type="submission" date="2018-08" db="EMBL/GenBank/DDBJ databases">
        <title>A genome reference for cultivated species of the human gut microbiota.</title>
        <authorList>
            <person name="Zou Y."/>
            <person name="Xue W."/>
            <person name="Luo G."/>
        </authorList>
    </citation>
    <scope>NUCLEOTIDE SEQUENCE [LARGE SCALE GENOMIC DNA]</scope>
    <source>
        <strain evidence="2 3">TF08-11</strain>
    </source>
</reference>
<protein>
    <recommendedName>
        <fullName evidence="1">DUF6870 domain-containing protein</fullName>
    </recommendedName>
</protein>
<dbReference type="AlphaFoldDB" id="A0A3E3E8S8"/>
<evidence type="ECO:0000313" key="3">
    <source>
        <dbReference type="Proteomes" id="UP000260721"/>
    </source>
</evidence>
<comment type="caution">
    <text evidence="2">The sequence shown here is derived from an EMBL/GenBank/DDBJ whole genome shotgun (WGS) entry which is preliminary data.</text>
</comment>
<sequence length="83" mass="9659">MTLDEMRKVDIRTVDPATLHDRRDVRIDSRQPREKRIASYLKQIGNPYCYVDDGVVVKIGFMNTRETIDDRLEGYARSQVSKG</sequence>
<organism evidence="2 3">
    <name type="scientific">Faecalicoccus pleomorphus</name>
    <dbReference type="NCBI Taxonomy" id="1323"/>
    <lineage>
        <taxon>Bacteria</taxon>
        <taxon>Bacillati</taxon>
        <taxon>Bacillota</taxon>
        <taxon>Erysipelotrichia</taxon>
        <taxon>Erysipelotrichales</taxon>
        <taxon>Erysipelotrichaceae</taxon>
        <taxon>Faecalicoccus</taxon>
    </lineage>
</organism>
<accession>A0A3E3E8S8</accession>
<proteinExistence type="predicted"/>